<keyword evidence="1" id="KW-0472">Membrane</keyword>
<organism evidence="2">
    <name type="scientific">marine metagenome</name>
    <dbReference type="NCBI Taxonomy" id="408172"/>
    <lineage>
        <taxon>unclassified sequences</taxon>
        <taxon>metagenomes</taxon>
        <taxon>ecological metagenomes</taxon>
    </lineage>
</organism>
<sequence length="188" mass="22667">MKNLKIKKIISSLNKISHFNRYLILTIVFLFSYVFYLSIPSLYDYESLQKQLEIKLLEEFKLKITLSKNIKYIKLPSPYFEIFDSTLHLETKDKVDEFGQIKKLKIYISIRNLYKQEKLKINKILFQESIFNLNNNSWKFLSDYFQNKVSKKKIFVKKSKIFLKQNNDHETLAIFTIDNLDTFYNDKT</sequence>
<dbReference type="EMBL" id="UINC01011410">
    <property type="protein sequence ID" value="SVA50380.1"/>
    <property type="molecule type" value="Genomic_DNA"/>
</dbReference>
<evidence type="ECO:0000256" key="1">
    <source>
        <dbReference type="SAM" id="Phobius"/>
    </source>
</evidence>
<reference evidence="2" key="1">
    <citation type="submission" date="2018-05" db="EMBL/GenBank/DDBJ databases">
        <authorList>
            <person name="Lanie J.A."/>
            <person name="Ng W.-L."/>
            <person name="Kazmierczak K.M."/>
            <person name="Andrzejewski T.M."/>
            <person name="Davidsen T.M."/>
            <person name="Wayne K.J."/>
            <person name="Tettelin H."/>
            <person name="Glass J.I."/>
            <person name="Rusch D."/>
            <person name="Podicherti R."/>
            <person name="Tsui H.-C.T."/>
            <person name="Winkler M.E."/>
        </authorList>
    </citation>
    <scope>NUCLEOTIDE SEQUENCE</scope>
</reference>
<protein>
    <recommendedName>
        <fullName evidence="3">AsmA domain-containing protein</fullName>
    </recommendedName>
</protein>
<gene>
    <name evidence="2" type="ORF">METZ01_LOCUS103234</name>
</gene>
<proteinExistence type="predicted"/>
<feature type="non-terminal residue" evidence="2">
    <location>
        <position position="188"/>
    </location>
</feature>
<feature type="transmembrane region" description="Helical" evidence="1">
    <location>
        <begin position="21"/>
        <end position="43"/>
    </location>
</feature>
<name>A0A381WCX3_9ZZZZ</name>
<keyword evidence="1" id="KW-1133">Transmembrane helix</keyword>
<dbReference type="AlphaFoldDB" id="A0A381WCX3"/>
<keyword evidence="1" id="KW-0812">Transmembrane</keyword>
<evidence type="ECO:0008006" key="3">
    <source>
        <dbReference type="Google" id="ProtNLM"/>
    </source>
</evidence>
<accession>A0A381WCX3</accession>
<evidence type="ECO:0000313" key="2">
    <source>
        <dbReference type="EMBL" id="SVA50380.1"/>
    </source>
</evidence>